<dbReference type="InterPro" id="IPR044855">
    <property type="entry name" value="CoA-Trfase_III_dom3_sf"/>
</dbReference>
<dbReference type="InterPro" id="IPR050483">
    <property type="entry name" value="CoA-transferase_III_domain"/>
</dbReference>
<keyword evidence="3" id="KW-1185">Reference proteome</keyword>
<dbReference type="Gene3D" id="3.40.50.10540">
    <property type="entry name" value="Crotonobetainyl-coa:carnitine coa-transferase, domain 1"/>
    <property type="match status" value="1"/>
</dbReference>
<dbReference type="Pfam" id="PF02515">
    <property type="entry name" value="CoA_transf_3"/>
    <property type="match status" value="1"/>
</dbReference>
<organism evidence="2 3">
    <name type="scientific">Nocardioides hwasunensis</name>
    <dbReference type="NCBI Taxonomy" id="397258"/>
    <lineage>
        <taxon>Bacteria</taxon>
        <taxon>Bacillati</taxon>
        <taxon>Actinomycetota</taxon>
        <taxon>Actinomycetes</taxon>
        <taxon>Propionibacteriales</taxon>
        <taxon>Nocardioidaceae</taxon>
        <taxon>Nocardioides</taxon>
    </lineage>
</organism>
<proteinExistence type="predicted"/>
<dbReference type="Proteomes" id="UP000649289">
    <property type="component" value="Unassembled WGS sequence"/>
</dbReference>
<gene>
    <name evidence="2" type="ORF">IEZ25_10580</name>
</gene>
<keyword evidence="1 2" id="KW-0808">Transferase</keyword>
<dbReference type="SUPFAM" id="SSF89796">
    <property type="entry name" value="CoA-transferase family III (CaiB/BaiF)"/>
    <property type="match status" value="1"/>
</dbReference>
<evidence type="ECO:0000313" key="2">
    <source>
        <dbReference type="EMBL" id="MBD3915060.1"/>
    </source>
</evidence>
<dbReference type="PANTHER" id="PTHR48207:SF4">
    <property type="entry name" value="BLL6097 PROTEIN"/>
    <property type="match status" value="1"/>
</dbReference>
<accession>A0ABR8MJX4</accession>
<protein>
    <submittedName>
        <fullName evidence="2">CoA transferase</fullName>
    </submittedName>
</protein>
<reference evidence="2 3" key="1">
    <citation type="submission" date="2020-09" db="EMBL/GenBank/DDBJ databases">
        <title>novel species in genus Nocardioides.</title>
        <authorList>
            <person name="Zhang G."/>
        </authorList>
    </citation>
    <scope>NUCLEOTIDE SEQUENCE [LARGE SCALE GENOMIC DNA]</scope>
    <source>
        <strain evidence="2 3">19197</strain>
    </source>
</reference>
<dbReference type="PANTHER" id="PTHR48207">
    <property type="entry name" value="SUCCINATE--HYDROXYMETHYLGLUTARATE COA-TRANSFERASE"/>
    <property type="match status" value="1"/>
</dbReference>
<sequence>MTRPLSGIRVLEVGQYIAAPYCAMTLADQGAEVIKVERSGTGDPRRHYDPLYEKDGRSMSGGFIGYNRNKQSVSINLATPEGVELFRLLSDTADVIVENLHPGAMAKYGIAYDDLKTTNPGLIYCAISGFGRLAGHEGPYSGQRAFDATVQAMSGFASVVGQPGGEPTLGSAAMADIYTGLAGATAIGFALVGRATTGHGTFIDQAMYDTMVSLVERPLLLHALTGYVPKPGVDLYSPLGIIGAKDGSITLVLPTELMWQRFCNALGRDDLVADPRLSTTLQRAERFHDLIKPEAEKWTLLRTRDELIAEFDAVGLPVGSIQTIDEVFGAEHVQSRRIRFDIEDPSIGTVPSVRTPMLYSDYDLPAREAPPTLGQHNREIYGDGLGLSADELERLEAAGVI</sequence>
<evidence type="ECO:0000256" key="1">
    <source>
        <dbReference type="ARBA" id="ARBA00022679"/>
    </source>
</evidence>
<comment type="caution">
    <text evidence="2">The sequence shown here is derived from an EMBL/GenBank/DDBJ whole genome shotgun (WGS) entry which is preliminary data.</text>
</comment>
<dbReference type="GO" id="GO:0016740">
    <property type="term" value="F:transferase activity"/>
    <property type="evidence" value="ECO:0007669"/>
    <property type="project" value="UniProtKB-KW"/>
</dbReference>
<dbReference type="Gene3D" id="3.30.1540.10">
    <property type="entry name" value="formyl-coa transferase, domain 3"/>
    <property type="match status" value="1"/>
</dbReference>
<dbReference type="EMBL" id="JACXYY010000004">
    <property type="protein sequence ID" value="MBD3915060.1"/>
    <property type="molecule type" value="Genomic_DNA"/>
</dbReference>
<dbReference type="InterPro" id="IPR023606">
    <property type="entry name" value="CoA-Trfase_III_dom_1_sf"/>
</dbReference>
<dbReference type="RefSeq" id="WP_191199397.1">
    <property type="nucleotide sequence ID" value="NZ_BAAAPA010000005.1"/>
</dbReference>
<name>A0ABR8MJX4_9ACTN</name>
<dbReference type="InterPro" id="IPR003673">
    <property type="entry name" value="CoA-Trfase_fam_III"/>
</dbReference>
<evidence type="ECO:0000313" key="3">
    <source>
        <dbReference type="Proteomes" id="UP000649289"/>
    </source>
</evidence>